<dbReference type="PANTHER" id="PTHR32018">
    <property type="entry name" value="RHAMNOGALACTURONATE LYASE FAMILY PROTEIN"/>
    <property type="match status" value="1"/>
</dbReference>
<evidence type="ECO:0000313" key="2">
    <source>
        <dbReference type="Proteomes" id="UP001289374"/>
    </source>
</evidence>
<dbReference type="Proteomes" id="UP001289374">
    <property type="component" value="Unassembled WGS sequence"/>
</dbReference>
<dbReference type="InterPro" id="IPR051850">
    <property type="entry name" value="Polysacch_Lyase_4"/>
</dbReference>
<dbReference type="Pfam" id="PF06045">
    <property type="entry name" value="Rhamnogal_lyase"/>
    <property type="match status" value="1"/>
</dbReference>
<sequence length="186" mass="20561">MQFTCDLPENWEAVLSEDKIQAHSPSAGVQLLEQDNHIVMHNGIVSITLTVPGGAVTNITYKESGNLLETKDAKDHNRGHWDVVWSKLPEGGNMVDNLEGTSYTIIVQNENQTEISFTRTLNVGSSDAPLNVDKGRQNLELAFKDDFVAVPPKAVNRACQSEMPRFVLHRGASLPFLEPLYCTEKG</sequence>
<reference evidence="1" key="1">
    <citation type="submission" date="2020-06" db="EMBL/GenBank/DDBJ databases">
        <authorList>
            <person name="Li T."/>
            <person name="Hu X."/>
            <person name="Zhang T."/>
            <person name="Song X."/>
            <person name="Zhang H."/>
            <person name="Dai N."/>
            <person name="Sheng W."/>
            <person name="Hou X."/>
            <person name="Wei L."/>
        </authorList>
    </citation>
    <scope>NUCLEOTIDE SEQUENCE</scope>
    <source>
        <strain evidence="1">K16</strain>
        <tissue evidence="1">Leaf</tissue>
    </source>
</reference>
<evidence type="ECO:0000313" key="1">
    <source>
        <dbReference type="EMBL" id="KAK4384695.1"/>
    </source>
</evidence>
<comment type="caution">
    <text evidence="1">The sequence shown here is derived from an EMBL/GenBank/DDBJ whole genome shotgun (WGS) entry which is preliminary data.</text>
</comment>
<keyword evidence="2" id="KW-1185">Reference proteome</keyword>
<name>A0AAE1TB74_9LAMI</name>
<reference evidence="1" key="2">
    <citation type="journal article" date="2024" name="Plant">
        <title>Genomic evolution and insights into agronomic trait innovations of Sesamum species.</title>
        <authorList>
            <person name="Miao H."/>
            <person name="Wang L."/>
            <person name="Qu L."/>
            <person name="Liu H."/>
            <person name="Sun Y."/>
            <person name="Le M."/>
            <person name="Wang Q."/>
            <person name="Wei S."/>
            <person name="Zheng Y."/>
            <person name="Lin W."/>
            <person name="Duan Y."/>
            <person name="Cao H."/>
            <person name="Xiong S."/>
            <person name="Wang X."/>
            <person name="Wei L."/>
            <person name="Li C."/>
            <person name="Ma Q."/>
            <person name="Ju M."/>
            <person name="Zhao R."/>
            <person name="Li G."/>
            <person name="Mu C."/>
            <person name="Tian Q."/>
            <person name="Mei H."/>
            <person name="Zhang T."/>
            <person name="Gao T."/>
            <person name="Zhang H."/>
        </authorList>
    </citation>
    <scope>NUCLEOTIDE SEQUENCE</scope>
    <source>
        <strain evidence="1">K16</strain>
    </source>
</reference>
<dbReference type="AlphaFoldDB" id="A0AAE1TB74"/>
<dbReference type="InterPro" id="IPR010325">
    <property type="entry name" value="Rhamnogal_lyase"/>
</dbReference>
<protein>
    <submittedName>
        <fullName evidence="1">Uncharacterized protein</fullName>
    </submittedName>
</protein>
<gene>
    <name evidence="1" type="ORF">Sango_3034800</name>
</gene>
<dbReference type="EMBL" id="JACGWL010000031">
    <property type="protein sequence ID" value="KAK4384695.1"/>
    <property type="molecule type" value="Genomic_DNA"/>
</dbReference>
<accession>A0AAE1TB74</accession>
<proteinExistence type="predicted"/>
<dbReference type="PANTHER" id="PTHR32018:SF50">
    <property type="entry name" value="RHAMNOGALACTURONAN ENDOLYASE"/>
    <property type="match status" value="1"/>
</dbReference>
<organism evidence="1 2">
    <name type="scientific">Sesamum angolense</name>
    <dbReference type="NCBI Taxonomy" id="2727404"/>
    <lineage>
        <taxon>Eukaryota</taxon>
        <taxon>Viridiplantae</taxon>
        <taxon>Streptophyta</taxon>
        <taxon>Embryophyta</taxon>
        <taxon>Tracheophyta</taxon>
        <taxon>Spermatophyta</taxon>
        <taxon>Magnoliopsida</taxon>
        <taxon>eudicotyledons</taxon>
        <taxon>Gunneridae</taxon>
        <taxon>Pentapetalae</taxon>
        <taxon>asterids</taxon>
        <taxon>lamiids</taxon>
        <taxon>Lamiales</taxon>
        <taxon>Pedaliaceae</taxon>
        <taxon>Sesamum</taxon>
    </lineage>
</organism>